<sequence>MVRTWSTRQAFPCLGAQPPDRVAVSLRGCHPSPTLPGSSALVRCRLRGPPPQPVQSPWGPTGPLDPSDDQALAALYHCHSGPFSLPKRPGIGASYQVRPHSKPHLGPRSVRGTAGYVVWPHRHVAAASLVVPDSPVPAAPDSEGSASMRQSDGSCHFAQERLTPQVLPRGGSDRQP</sequence>
<accession>A0AAV7NZI4</accession>
<gene>
    <name evidence="2" type="ORF">NDU88_008525</name>
</gene>
<evidence type="ECO:0000313" key="2">
    <source>
        <dbReference type="EMBL" id="KAJ1120355.1"/>
    </source>
</evidence>
<name>A0AAV7NZI4_PLEWA</name>
<dbReference type="AlphaFoldDB" id="A0AAV7NZI4"/>
<keyword evidence="3" id="KW-1185">Reference proteome</keyword>
<reference evidence="2" key="1">
    <citation type="journal article" date="2022" name="bioRxiv">
        <title>Sequencing and chromosome-scale assembly of the giantPleurodeles waltlgenome.</title>
        <authorList>
            <person name="Brown T."/>
            <person name="Elewa A."/>
            <person name="Iarovenko S."/>
            <person name="Subramanian E."/>
            <person name="Araus A.J."/>
            <person name="Petzold A."/>
            <person name="Susuki M."/>
            <person name="Suzuki K.-i.T."/>
            <person name="Hayashi T."/>
            <person name="Toyoda A."/>
            <person name="Oliveira C."/>
            <person name="Osipova E."/>
            <person name="Leigh N.D."/>
            <person name="Simon A."/>
            <person name="Yun M.H."/>
        </authorList>
    </citation>
    <scope>NUCLEOTIDE SEQUENCE</scope>
    <source>
        <strain evidence="2">20211129_DDA</strain>
        <tissue evidence="2">Liver</tissue>
    </source>
</reference>
<proteinExistence type="predicted"/>
<comment type="caution">
    <text evidence="2">The sequence shown here is derived from an EMBL/GenBank/DDBJ whole genome shotgun (WGS) entry which is preliminary data.</text>
</comment>
<evidence type="ECO:0000256" key="1">
    <source>
        <dbReference type="SAM" id="MobiDB-lite"/>
    </source>
</evidence>
<organism evidence="2 3">
    <name type="scientific">Pleurodeles waltl</name>
    <name type="common">Iberian ribbed newt</name>
    <dbReference type="NCBI Taxonomy" id="8319"/>
    <lineage>
        <taxon>Eukaryota</taxon>
        <taxon>Metazoa</taxon>
        <taxon>Chordata</taxon>
        <taxon>Craniata</taxon>
        <taxon>Vertebrata</taxon>
        <taxon>Euteleostomi</taxon>
        <taxon>Amphibia</taxon>
        <taxon>Batrachia</taxon>
        <taxon>Caudata</taxon>
        <taxon>Salamandroidea</taxon>
        <taxon>Salamandridae</taxon>
        <taxon>Pleurodelinae</taxon>
        <taxon>Pleurodeles</taxon>
    </lineage>
</organism>
<feature type="region of interest" description="Disordered" evidence="1">
    <location>
        <begin position="131"/>
        <end position="176"/>
    </location>
</feature>
<protein>
    <submittedName>
        <fullName evidence="2">Uncharacterized protein</fullName>
    </submittedName>
</protein>
<dbReference type="Proteomes" id="UP001066276">
    <property type="component" value="Chromosome 8"/>
</dbReference>
<evidence type="ECO:0000313" key="3">
    <source>
        <dbReference type="Proteomes" id="UP001066276"/>
    </source>
</evidence>
<dbReference type="EMBL" id="JANPWB010000012">
    <property type="protein sequence ID" value="KAJ1120355.1"/>
    <property type="molecule type" value="Genomic_DNA"/>
</dbReference>
<feature type="compositionally biased region" description="Polar residues" evidence="1">
    <location>
        <begin position="144"/>
        <end position="153"/>
    </location>
</feature>